<proteinExistence type="predicted"/>
<dbReference type="RefSeq" id="WP_309855164.1">
    <property type="nucleotide sequence ID" value="NZ_JAVDQJ010000005.1"/>
</dbReference>
<reference evidence="1" key="1">
    <citation type="submission" date="2023-07" db="EMBL/GenBank/DDBJ databases">
        <title>Sorghum-associated microbial communities from plants grown in Nebraska, USA.</title>
        <authorList>
            <person name="Schachtman D."/>
        </authorList>
    </citation>
    <scope>NUCLEOTIDE SEQUENCE</scope>
    <source>
        <strain evidence="1">BE330</strain>
    </source>
</reference>
<protein>
    <submittedName>
        <fullName evidence="1">Uncharacterized protein</fullName>
    </submittedName>
</protein>
<dbReference type="EMBL" id="JAVDQK010000004">
    <property type="protein sequence ID" value="MDR6218429.1"/>
    <property type="molecule type" value="Genomic_DNA"/>
</dbReference>
<evidence type="ECO:0000313" key="1">
    <source>
        <dbReference type="EMBL" id="MDR6218429.1"/>
    </source>
</evidence>
<dbReference type="AlphaFoldDB" id="A0AAE3XCJ7"/>
<name>A0AAE3XCJ7_9DEIO</name>
<evidence type="ECO:0000313" key="2">
    <source>
        <dbReference type="Proteomes" id="UP001185331"/>
    </source>
</evidence>
<comment type="caution">
    <text evidence="1">The sequence shown here is derived from an EMBL/GenBank/DDBJ whole genome shotgun (WGS) entry which is preliminary data.</text>
</comment>
<dbReference type="Proteomes" id="UP001185331">
    <property type="component" value="Unassembled WGS sequence"/>
</dbReference>
<sequence length="68" mass="7733">MIRFVKADGFGVMIDRDVYRTANCLFDTCRSTTASGKIVDDQFVMQQHARFAGIFEQHRLIAGDDFQA</sequence>
<gene>
    <name evidence="1" type="ORF">J2Y00_001992</name>
</gene>
<organism evidence="1 2">
    <name type="scientific">Deinococcus soli</name>
    <name type="common">ex Cha et al. 2016</name>
    <dbReference type="NCBI Taxonomy" id="1309411"/>
    <lineage>
        <taxon>Bacteria</taxon>
        <taxon>Thermotogati</taxon>
        <taxon>Deinococcota</taxon>
        <taxon>Deinococci</taxon>
        <taxon>Deinococcales</taxon>
        <taxon>Deinococcaceae</taxon>
        <taxon>Deinococcus</taxon>
    </lineage>
</organism>
<accession>A0AAE3XCJ7</accession>